<evidence type="ECO:0008006" key="4">
    <source>
        <dbReference type="Google" id="ProtNLM"/>
    </source>
</evidence>
<name>A0A084EVQ4_9BACT</name>
<dbReference type="PROSITE" id="PS51257">
    <property type="entry name" value="PROKAR_LIPOPROTEIN"/>
    <property type="match status" value="1"/>
</dbReference>
<proteinExistence type="predicted"/>
<sequence>MLKNKKRIISVACLLTIGLGSTIAASCKTEIAKTIEKQQENNPVFELKQVSLNNDKYDLSFKVNNLDNKTIALVLHPKNDKNNKIISDKVTVSNNEVTISLANLSKEVVYELAQVQVFEENKEAQTINLNQPIDINLNNNTNNKTLTNIVKNDKKLEPFADNVVVGDTNGLNSLLRNKTTLVYQKDNSNIETDASLFTKENLVKKYGSQTSYFSNLDKSVANFNESLLISSSDKEDKELTPEDVSLNGNQLIVDFNDKYNDKSVQINLRSLNPAVKTSKVLTAQISNKKATFDLKDLVNLSHQFMLTTIKVDNQYIDLEYNPEYLATLKPSTKPELINFSFYTENNQLYGSAILKTNQNDLNLLNKQFVFNFKPKADENNDHITVKKLVVNYKDLWKFAINNIFSNVLYELSSIKVVEPNLTSAEIDVNLNDQDVKFSFNQQYQQANLTSLISEQENKEVNLDSANRLLTKKLNLNSQALNELLSKTSEHNQIPYSSSNFNALVNYYFDKKSTSSTIYSSAKEVELIKDNKVLAYNVLMGKELLSNQIFNINQSKKIATLNKDLSKFTNLKDLDPENVMFSFVFELDPNSKPLNLNTRLSSYESANSKVRINVPYALLLKQKQLSNVDFILDYKNESTIIQSLIRKEIIKKVQFALKLENNILSLEIKAKDAEINNSLAAHNLASNQSVFVSNSDFYVHYLGGTKLSFNEKPVDALSHGLNEVSVNHYDLSKNKTPDEKNSTKRLFVEDNSKGIQAARERTFVLNQNFDGTWNMIGKVKPNDDNDHRYYVGTNWHIWDVVIRRFYKPTTEYQKIDLGGDVLLNTPTLISRDETDRKRPLYTNDNPDKSNVFDMYWKLRYKNQKPAQPDPDDWYKESERNLSKDPNSYSVHFDYGEHPITVKLVRDYIDPINRLHYMKDNQNEDISYNRFRNARYYSKLDFSVAELDVSWFFVNFAEQAKKKLEEYTYKNKKLTKEQKAVVDFILNWKNLPSLELSKQQYNFTPSSNLNFYLAAFPNEQSANADAPRNANSDRPIRRYREYLLAHHVNMRFDVPYDGASFIPIMVGFWEKNTDLAAGSSGAFVYDHEGKLTGVNVAGDGDMINPYRSRDYFMLTDNQLTSFYGNEDLVNQQSFYHHVKRLSWLYPNKYQDIFASKKNSQ</sequence>
<evidence type="ECO:0000313" key="2">
    <source>
        <dbReference type="EMBL" id="KEZ22046.1"/>
    </source>
</evidence>
<gene>
    <name evidence="2" type="ORF">UDIV_7050</name>
</gene>
<reference evidence="2 3" key="1">
    <citation type="submission" date="2014-02" db="EMBL/GenBank/DDBJ databases">
        <title>Genome sequence of Ureaplasma diversum strain 246.</title>
        <authorList>
            <person name="Sirand-Pugnet P."/>
            <person name="Breton M."/>
            <person name="Dordet-Frisoni E."/>
            <person name="Baranowski E."/>
            <person name="Barre A."/>
            <person name="Couture C."/>
            <person name="Dupuy V."/>
            <person name="Gaurivaud P."/>
            <person name="Jacob D."/>
            <person name="Lemaitre C."/>
            <person name="Manso-Silvan L."/>
            <person name="Nikolski M."/>
            <person name="Nouvel L.-X."/>
            <person name="Poumarat F."/>
            <person name="Tardy F."/>
            <person name="Thebault P."/>
            <person name="Theil S."/>
            <person name="Citti C."/>
            <person name="Thiaucourt F."/>
            <person name="Blanchard A."/>
        </authorList>
    </citation>
    <scope>NUCLEOTIDE SEQUENCE [LARGE SCALE GENOMIC DNA]</scope>
    <source>
        <strain evidence="2 3">NCTC 246</strain>
    </source>
</reference>
<organism evidence="2 3">
    <name type="scientific">Ureaplasma diversum NCTC 246</name>
    <dbReference type="NCBI Taxonomy" id="1188241"/>
    <lineage>
        <taxon>Bacteria</taxon>
        <taxon>Bacillati</taxon>
        <taxon>Mycoplasmatota</taxon>
        <taxon>Mycoplasmoidales</taxon>
        <taxon>Mycoplasmoidaceae</taxon>
        <taxon>Ureaplasma</taxon>
    </lineage>
</organism>
<accession>A0A084EVQ4</accession>
<feature type="chain" id="PRO_5001774870" description="DUF31 domain-containing protein" evidence="1">
    <location>
        <begin position="25"/>
        <end position="1158"/>
    </location>
</feature>
<evidence type="ECO:0000313" key="3">
    <source>
        <dbReference type="Proteomes" id="UP000028537"/>
    </source>
</evidence>
<keyword evidence="3" id="KW-1185">Reference proteome</keyword>
<feature type="signal peptide" evidence="1">
    <location>
        <begin position="1"/>
        <end position="24"/>
    </location>
</feature>
<dbReference type="RefSeq" id="WP_038103619.1">
    <property type="nucleotide sequence ID" value="NZ_JFDP01000089.1"/>
</dbReference>
<dbReference type="OrthoDB" id="393995at2"/>
<dbReference type="Proteomes" id="UP000028537">
    <property type="component" value="Unassembled WGS sequence"/>
</dbReference>
<keyword evidence="1" id="KW-0732">Signal</keyword>
<dbReference type="AlphaFoldDB" id="A0A084EVQ4"/>
<protein>
    <recommendedName>
        <fullName evidence="4">DUF31 domain-containing protein</fullName>
    </recommendedName>
</protein>
<evidence type="ECO:0000256" key="1">
    <source>
        <dbReference type="SAM" id="SignalP"/>
    </source>
</evidence>
<dbReference type="EMBL" id="JFDP01000089">
    <property type="protein sequence ID" value="KEZ22046.1"/>
    <property type="molecule type" value="Genomic_DNA"/>
</dbReference>
<comment type="caution">
    <text evidence="2">The sequence shown here is derived from an EMBL/GenBank/DDBJ whole genome shotgun (WGS) entry which is preliminary data.</text>
</comment>
<dbReference type="eggNOG" id="ENOG5033VE3">
    <property type="taxonomic scope" value="Bacteria"/>
</dbReference>